<keyword evidence="6" id="KW-1185">Reference proteome</keyword>
<dbReference type="Proteomes" id="UP000013024">
    <property type="component" value="Unassembled WGS sequence"/>
</dbReference>
<feature type="domain" description="Teneurin-like YD-shell" evidence="4">
    <location>
        <begin position="235"/>
        <end position="392"/>
    </location>
</feature>
<dbReference type="NCBIfam" id="TIGR01643">
    <property type="entry name" value="YD_repeat_2x"/>
    <property type="match status" value="5"/>
</dbReference>
<dbReference type="RefSeq" id="WP_005044281.1">
    <property type="nucleotide sequence ID" value="NZ_KB849778.1"/>
</dbReference>
<gene>
    <name evidence="5" type="ORF">F936_00346</name>
</gene>
<dbReference type="EMBL" id="APQI01000001">
    <property type="protein sequence ID" value="ENW01986.1"/>
    <property type="molecule type" value="Genomic_DNA"/>
</dbReference>
<dbReference type="InterPro" id="IPR050708">
    <property type="entry name" value="T6SS_VgrG/RHS"/>
</dbReference>
<feature type="signal peptide" evidence="2">
    <location>
        <begin position="1"/>
        <end position="23"/>
    </location>
</feature>
<feature type="domain" description="Teneurin-like YD-shell" evidence="4">
    <location>
        <begin position="715"/>
        <end position="903"/>
    </location>
</feature>
<dbReference type="SUPFAM" id="SSF63829">
    <property type="entry name" value="Calcium-dependent phosphotriesterase"/>
    <property type="match status" value="1"/>
</dbReference>
<accession>A0ABN0KCG5</accession>
<comment type="caution">
    <text evidence="5">The sequence shown here is derived from an EMBL/GenBank/DDBJ whole genome shotgun (WGS) entry which is preliminary data.</text>
</comment>
<evidence type="ECO:0000256" key="2">
    <source>
        <dbReference type="SAM" id="SignalP"/>
    </source>
</evidence>
<protein>
    <recommendedName>
        <fullName evidence="7">RHS repeat protein</fullName>
    </recommendedName>
</protein>
<dbReference type="InterPro" id="IPR006530">
    <property type="entry name" value="YD"/>
</dbReference>
<dbReference type="InterPro" id="IPR056823">
    <property type="entry name" value="TEN-like_YD-shell"/>
</dbReference>
<evidence type="ECO:0000256" key="1">
    <source>
        <dbReference type="ARBA" id="ARBA00022737"/>
    </source>
</evidence>
<proteinExistence type="predicted"/>
<feature type="domain" description="Teneurin-like YD-shell" evidence="4">
    <location>
        <begin position="994"/>
        <end position="1280"/>
    </location>
</feature>
<dbReference type="InterPro" id="IPR022385">
    <property type="entry name" value="Rhs_assc_core"/>
</dbReference>
<dbReference type="Pfam" id="PF20148">
    <property type="entry name" value="DUF6531"/>
    <property type="match status" value="1"/>
</dbReference>
<evidence type="ECO:0000259" key="3">
    <source>
        <dbReference type="Pfam" id="PF20148"/>
    </source>
</evidence>
<name>A0ABN0KCG5_ACICA</name>
<dbReference type="PANTHER" id="PTHR32305">
    <property type="match status" value="1"/>
</dbReference>
<evidence type="ECO:0000313" key="6">
    <source>
        <dbReference type="Proteomes" id="UP000013024"/>
    </source>
</evidence>
<dbReference type="InterPro" id="IPR031325">
    <property type="entry name" value="RHS_repeat"/>
</dbReference>
<dbReference type="Pfam" id="PF05593">
    <property type="entry name" value="RHS_repeat"/>
    <property type="match status" value="1"/>
</dbReference>
<reference evidence="5 6" key="1">
    <citation type="submission" date="2013-02" db="EMBL/GenBank/DDBJ databases">
        <title>The Genome Sequence of Acinetobacter calcoaceticus CIP 81.8.</title>
        <authorList>
            <consortium name="The Broad Institute Genome Sequencing Platform"/>
            <consortium name="The Broad Institute Genome Sequencing Center for Infectious Disease"/>
            <person name="Cerqueira G."/>
            <person name="Feldgarden M."/>
            <person name="Courvalin P."/>
            <person name="Perichon B."/>
            <person name="Grillot-Courvalin C."/>
            <person name="Clermont D."/>
            <person name="Rocha E."/>
            <person name="Yoon E.-J."/>
            <person name="Nemec A."/>
            <person name="Walker B."/>
            <person name="Young S.K."/>
            <person name="Zeng Q."/>
            <person name="Gargeya S."/>
            <person name="Fitzgerald M."/>
            <person name="Haas B."/>
            <person name="Abouelleil A."/>
            <person name="Alvarado L."/>
            <person name="Arachchi H.M."/>
            <person name="Berlin A.M."/>
            <person name="Chapman S.B."/>
            <person name="Dewar J."/>
            <person name="Goldberg J."/>
            <person name="Griggs A."/>
            <person name="Gujja S."/>
            <person name="Hansen M."/>
            <person name="Howarth C."/>
            <person name="Imamovic A."/>
            <person name="Larimer J."/>
            <person name="McCowan C."/>
            <person name="Murphy C."/>
            <person name="Neiman D."/>
            <person name="Pearson M."/>
            <person name="Priest M."/>
            <person name="Roberts A."/>
            <person name="Saif S."/>
            <person name="Shea T."/>
            <person name="Sisk P."/>
            <person name="Sykes S."/>
            <person name="Wortman J."/>
            <person name="Nusbaum C."/>
            <person name="Birren B."/>
        </authorList>
    </citation>
    <scope>NUCLEOTIDE SEQUENCE [LARGE SCALE GENOMIC DNA]</scope>
    <source>
        <strain evidence="5 6">CIP 81.8</strain>
    </source>
</reference>
<dbReference type="Gene3D" id="2.180.10.10">
    <property type="entry name" value="RHS repeat-associated core"/>
    <property type="match status" value="3"/>
</dbReference>
<dbReference type="PANTHER" id="PTHR32305:SF15">
    <property type="entry name" value="PROTEIN RHSA-RELATED"/>
    <property type="match status" value="1"/>
</dbReference>
<sequence length="1470" mass="164608">MTYFRNILLIIAFILFFQTTVYAADDVCRAWFGTLGISKGDKQCGLKCTIGDVGSLTYNCPNQCDDLCTESNDCPAGTKAIFGQHTTATCLPIYETKKDKGKSCDGLGNPCSVSTGNKFQIETDWKAPIGPLEVNRVYNSLFSDNVLSDNTPFGSTRAWTHNYAMRLYFTSSGTSIPSITLWREDGKEIIATLRQGRTSPLLGTTDWYVDPDTSLVLNQLSSGWEIKDLKNNKVETYDLKGRLTRIDYLGNQFVTVGYPDATSFKANTVTDQFGRKLTLTYDTDGYLTSIKLPNTQIIQYSYSGNTLWAVSRPSSGTKYYSYNENTQVAPSKNPYLLTGISDELGHRFASYAYDEFDRGILTEHASNTQQFRFNYSDNNTQVTDPYGTQRQYSRSRISGTQHIRTVKRGAITESNLEYDSSGNLVRYEQFGQVTTYEYDLGRNLEIKRIEAAGTAEERITTTQWHPTLALPTEIQEPLRRINLTYDNTGNLLTRTITDLSTQKTRTWTCTYNNLGQILTLNEPTSAKTTYNYDSTGNLLTVTDPAGLVISYSSYNTLGQPKVITFQNGHKITYTYDNLGRVLKTVETRLNPSFETSYNSTNKVVQWAQWIIDLINQWCQSIGLGTPFSGTGTTSQTSSAMSLSSSQSATTTYVYDNAGQLTQVTFPDGEILNYEYDEAQRLLLIRDSLGNTVNYTRNNAGAITNTTITDNYSNIALKTETVYDALGRVSQQQGNHNQIEQFSYDDLNQLTEQKNAFNQTSDYQYDALGRAKQQRNPAQGLTEYQYDSLDQLKTVTDARGNTTTYHYNAFGDLESVNSPDTGLTTYQYDDAGRLIQYTDSQNNTHIYTYDSSERVRQKTDGSGSNQLTTSFYYDGGQYGQGELTQTSNTNSSIRYTRDSAGNVIEKVMALKPNVPLRVQYNYTAGGKLSNILYPSGLKITYTYNQGLLSNINSSTGGKLLQNVRYTPMGISGWDWGTGYDQFNLVQDTDGRVNDISSTGILTRHYNFDVTDRITSINDSDSTLNSVFNYDVMDRLTQQNIQLGDKNAVLSYSYDANGNRIQQNKAENGISTDRALSIANTSNRINDYSYLATGQVTQDNTRSYQYDAAGRSSQIQKNGSSIENRYDPLGQRVIKYSSNNGVQSIVYFVYNESGQLLGEYDQNRNRIREYIWLGDRLVGMFSQERPNVLLRVHTDHLNTPRAVSEGDGDSRKVLWRLDGDQFGDVLPNEDVDANNIKFTMPSRHAGQYYDSEVGTFYNYYRDYDPATGRYVQSDPLGLFDGTNTYAYAYSNPVLYNDPTGQFVPILVGIALGAGTDLGIQLALNGGDFQCVSWTQVGVSGALGSIGGGWWTGAFKHAKSSASWFKLSTKWKNVSPRVRNAQGTPKGYELHHWLIERNSWMGKKVPDAIKNHPWNLKAVERTVHQQIHGNSKSQEAYNAYGRWLHGTPSWAKGTEISIMTGIGGDLVTYGENE</sequence>
<evidence type="ECO:0000259" key="4">
    <source>
        <dbReference type="Pfam" id="PF25023"/>
    </source>
</evidence>
<feature type="chain" id="PRO_5046379834" description="RHS repeat protein" evidence="2">
    <location>
        <begin position="24"/>
        <end position="1470"/>
    </location>
</feature>
<feature type="domain" description="Teneurin-like YD-shell" evidence="4">
    <location>
        <begin position="553"/>
        <end position="695"/>
    </location>
</feature>
<evidence type="ECO:0000313" key="5">
    <source>
        <dbReference type="EMBL" id="ENW01986.1"/>
    </source>
</evidence>
<dbReference type="InterPro" id="IPR045351">
    <property type="entry name" value="DUF6531"/>
</dbReference>
<keyword evidence="1" id="KW-0677">Repeat</keyword>
<feature type="domain" description="DUF6531" evidence="3">
    <location>
        <begin position="108"/>
        <end position="189"/>
    </location>
</feature>
<dbReference type="Pfam" id="PF25023">
    <property type="entry name" value="TEN_YD-shell"/>
    <property type="match status" value="4"/>
</dbReference>
<evidence type="ECO:0008006" key="7">
    <source>
        <dbReference type="Google" id="ProtNLM"/>
    </source>
</evidence>
<keyword evidence="2" id="KW-0732">Signal</keyword>
<organism evidence="5 6">
    <name type="scientific">Acinetobacter calcoaceticus DSM 30006 = CIP 81.8</name>
    <dbReference type="NCBI Taxonomy" id="981331"/>
    <lineage>
        <taxon>Bacteria</taxon>
        <taxon>Pseudomonadati</taxon>
        <taxon>Pseudomonadota</taxon>
        <taxon>Gammaproteobacteria</taxon>
        <taxon>Moraxellales</taxon>
        <taxon>Moraxellaceae</taxon>
        <taxon>Acinetobacter</taxon>
        <taxon>Acinetobacter calcoaceticus/baumannii complex</taxon>
    </lineage>
</organism>
<dbReference type="NCBIfam" id="TIGR03696">
    <property type="entry name" value="Rhs_assc_core"/>
    <property type="match status" value="1"/>
</dbReference>